<gene>
    <name evidence="1" type="ORF">AVEN_197986_1</name>
</gene>
<dbReference type="AlphaFoldDB" id="A0A4Y2IAI1"/>
<keyword evidence="2" id="KW-1185">Reference proteome</keyword>
<sequence length="99" mass="11076">MTAGIVRIVRKLPSSPNTSGRATLTKKARAVGVTSIALHERGWKFPSDIRAAIAFCLKGRMGQSRIDRLKQWQGCEKETASNQIKHFQHGEKQGQFKQN</sequence>
<organism evidence="1 2">
    <name type="scientific">Araneus ventricosus</name>
    <name type="common">Orbweaver spider</name>
    <name type="synonym">Epeira ventricosa</name>
    <dbReference type="NCBI Taxonomy" id="182803"/>
    <lineage>
        <taxon>Eukaryota</taxon>
        <taxon>Metazoa</taxon>
        <taxon>Ecdysozoa</taxon>
        <taxon>Arthropoda</taxon>
        <taxon>Chelicerata</taxon>
        <taxon>Arachnida</taxon>
        <taxon>Araneae</taxon>
        <taxon>Araneomorphae</taxon>
        <taxon>Entelegynae</taxon>
        <taxon>Araneoidea</taxon>
        <taxon>Araneidae</taxon>
        <taxon>Araneus</taxon>
    </lineage>
</organism>
<dbReference type="Proteomes" id="UP000499080">
    <property type="component" value="Unassembled WGS sequence"/>
</dbReference>
<evidence type="ECO:0000313" key="2">
    <source>
        <dbReference type="Proteomes" id="UP000499080"/>
    </source>
</evidence>
<dbReference type="EMBL" id="BGPR01002513">
    <property type="protein sequence ID" value="GBM74741.1"/>
    <property type="molecule type" value="Genomic_DNA"/>
</dbReference>
<accession>A0A4Y2IAI1</accession>
<name>A0A4Y2IAI1_ARAVE</name>
<proteinExistence type="predicted"/>
<protein>
    <submittedName>
        <fullName evidence="1">Uncharacterized protein</fullName>
    </submittedName>
</protein>
<comment type="caution">
    <text evidence="1">The sequence shown here is derived from an EMBL/GenBank/DDBJ whole genome shotgun (WGS) entry which is preliminary data.</text>
</comment>
<reference evidence="1 2" key="1">
    <citation type="journal article" date="2019" name="Sci. Rep.">
        <title>Orb-weaving spider Araneus ventricosus genome elucidates the spidroin gene catalogue.</title>
        <authorList>
            <person name="Kono N."/>
            <person name="Nakamura H."/>
            <person name="Ohtoshi R."/>
            <person name="Moran D.A.P."/>
            <person name="Shinohara A."/>
            <person name="Yoshida Y."/>
            <person name="Fujiwara M."/>
            <person name="Mori M."/>
            <person name="Tomita M."/>
            <person name="Arakawa K."/>
        </authorList>
    </citation>
    <scope>NUCLEOTIDE SEQUENCE [LARGE SCALE GENOMIC DNA]</scope>
</reference>
<evidence type="ECO:0000313" key="1">
    <source>
        <dbReference type="EMBL" id="GBM74741.1"/>
    </source>
</evidence>